<reference evidence="2 3" key="1">
    <citation type="submission" date="2014-02" db="EMBL/GenBank/DDBJ databases">
        <title>The genome sequence of Colletotrichum simmondsii CBS122122.</title>
        <authorList>
            <person name="Baroncelli R."/>
            <person name="Thon M.R."/>
        </authorList>
    </citation>
    <scope>NUCLEOTIDE SEQUENCE [LARGE SCALE GENOMIC DNA]</scope>
    <source>
        <strain evidence="2 3">CBS122122</strain>
    </source>
</reference>
<evidence type="ECO:0000313" key="2">
    <source>
        <dbReference type="EMBL" id="KXH31576.1"/>
    </source>
</evidence>
<sequence length="298" mass="32792">MQRGGAPVAILSNPVPGPRVPSAGRFPPSPLPFPSCGGGNIQFHVVGWFKEGSLRRLISLFADLDLLTTLLVQTRAWLSDIASLEEHISRLEETNARLQVVVDNQSNHDQLGHAPEPLLPSESSRAHEASFTNHSNSDEHYHHQGRVSFASGPGPEPGPEASLSKNPPAIGLLATCARSEEDNSPPQTLPNPSFHDGGSTPRRHDQDNPLDTATETSLFDTYRNKIHYRHPFLRLDDVRDPASRPREAWASYFTNMIFSTGLLLEKPSRHHAHQESLSPLRRKSHVPAHDASLSSSRA</sequence>
<dbReference type="Proteomes" id="UP000070328">
    <property type="component" value="Unassembled WGS sequence"/>
</dbReference>
<gene>
    <name evidence="2" type="ORF">CSIM01_12355</name>
</gene>
<dbReference type="EMBL" id="JFBX01000668">
    <property type="protein sequence ID" value="KXH31576.1"/>
    <property type="molecule type" value="Genomic_DNA"/>
</dbReference>
<dbReference type="OrthoDB" id="189997at2759"/>
<dbReference type="AlphaFoldDB" id="A0A135S6N4"/>
<keyword evidence="3" id="KW-1185">Reference proteome</keyword>
<feature type="region of interest" description="Disordered" evidence="1">
    <location>
        <begin position="108"/>
        <end position="167"/>
    </location>
</feature>
<name>A0A135S6N4_9PEZI</name>
<evidence type="ECO:0000256" key="1">
    <source>
        <dbReference type="SAM" id="MobiDB-lite"/>
    </source>
</evidence>
<organism evidence="2 3">
    <name type="scientific">Colletotrichum simmondsii</name>
    <dbReference type="NCBI Taxonomy" id="703756"/>
    <lineage>
        <taxon>Eukaryota</taxon>
        <taxon>Fungi</taxon>
        <taxon>Dikarya</taxon>
        <taxon>Ascomycota</taxon>
        <taxon>Pezizomycotina</taxon>
        <taxon>Sordariomycetes</taxon>
        <taxon>Hypocreomycetidae</taxon>
        <taxon>Glomerellales</taxon>
        <taxon>Glomerellaceae</taxon>
        <taxon>Colletotrichum</taxon>
        <taxon>Colletotrichum acutatum species complex</taxon>
    </lineage>
</organism>
<accession>A0A135S6N4</accession>
<protein>
    <submittedName>
        <fullName evidence="2">Uncharacterized protein</fullName>
    </submittedName>
</protein>
<proteinExistence type="predicted"/>
<comment type="caution">
    <text evidence="2">The sequence shown here is derived from an EMBL/GenBank/DDBJ whole genome shotgun (WGS) entry which is preliminary data.</text>
</comment>
<feature type="region of interest" description="Disordered" evidence="1">
    <location>
        <begin position="269"/>
        <end position="298"/>
    </location>
</feature>
<feature type="region of interest" description="Disordered" evidence="1">
    <location>
        <begin position="179"/>
        <end position="216"/>
    </location>
</feature>
<evidence type="ECO:0000313" key="3">
    <source>
        <dbReference type="Proteomes" id="UP000070328"/>
    </source>
</evidence>